<protein>
    <submittedName>
        <fullName evidence="1">Uncharacterized protein</fullName>
    </submittedName>
</protein>
<name>A0A8J3M858_9RHOB</name>
<gene>
    <name evidence="1" type="ORF">GCM10017056_22880</name>
</gene>
<sequence>MTDQLLMTQAALIYGAAPDLDFAALRAALNHALASSGSPALEDSPMSSDQFALFRNARVHVSIALHRTPLPARGLQHALAAAATRSKRCDFERILDQSHAHVIVSVGDGPTPLPLEPVTAAPAAIKLALLHKAITLIHDRAPADALHMCTNDLFHSAAEIEGAAAQAIAPALVMHPLAADEPSRAIRLCNSEHLIGSVLEIHEIPNRVPVSMQLTLANTLVTQHMSGALPLDDGDRLEDAVGMGLTVHRARPTAQAPSGRIVVTFDSEAPQRAPRWDSAAFHPHRGYSALSSAIAPAAETDEWTPDSASGYGARIAASAENRSSNWMIWVGIGLFLWIGLPLLDIPQKIIHATFSDQLVGPGIGETGNNRP</sequence>
<organism evidence="1 2">
    <name type="scientific">Seohaeicola zhoushanensis</name>
    <dbReference type="NCBI Taxonomy" id="1569283"/>
    <lineage>
        <taxon>Bacteria</taxon>
        <taxon>Pseudomonadati</taxon>
        <taxon>Pseudomonadota</taxon>
        <taxon>Alphaproteobacteria</taxon>
        <taxon>Rhodobacterales</taxon>
        <taxon>Roseobacteraceae</taxon>
        <taxon>Seohaeicola</taxon>
    </lineage>
</organism>
<dbReference type="AlphaFoldDB" id="A0A8J3M858"/>
<evidence type="ECO:0000313" key="1">
    <source>
        <dbReference type="EMBL" id="GHF50604.1"/>
    </source>
</evidence>
<reference evidence="1" key="2">
    <citation type="submission" date="2020-09" db="EMBL/GenBank/DDBJ databases">
        <authorList>
            <person name="Sun Q."/>
            <person name="Kim S."/>
        </authorList>
    </citation>
    <scope>NUCLEOTIDE SEQUENCE</scope>
    <source>
        <strain evidence="1">KCTC 42650</strain>
    </source>
</reference>
<accession>A0A8J3M858</accession>
<reference evidence="1" key="1">
    <citation type="journal article" date="2014" name="Int. J. Syst. Evol. Microbiol.">
        <title>Complete genome sequence of Corynebacterium casei LMG S-19264T (=DSM 44701T), isolated from a smear-ripened cheese.</title>
        <authorList>
            <consortium name="US DOE Joint Genome Institute (JGI-PGF)"/>
            <person name="Walter F."/>
            <person name="Albersmeier A."/>
            <person name="Kalinowski J."/>
            <person name="Ruckert C."/>
        </authorList>
    </citation>
    <scope>NUCLEOTIDE SEQUENCE</scope>
    <source>
        <strain evidence="1">KCTC 42650</strain>
    </source>
</reference>
<proteinExistence type="predicted"/>
<dbReference type="EMBL" id="BNCJ01000005">
    <property type="protein sequence ID" value="GHF50604.1"/>
    <property type="molecule type" value="Genomic_DNA"/>
</dbReference>
<comment type="caution">
    <text evidence="1">The sequence shown here is derived from an EMBL/GenBank/DDBJ whole genome shotgun (WGS) entry which is preliminary data.</text>
</comment>
<evidence type="ECO:0000313" key="2">
    <source>
        <dbReference type="Proteomes" id="UP000626220"/>
    </source>
</evidence>
<dbReference type="RefSeq" id="WP_189680223.1">
    <property type="nucleotide sequence ID" value="NZ_BNCJ01000005.1"/>
</dbReference>
<dbReference type="Proteomes" id="UP000626220">
    <property type="component" value="Unassembled WGS sequence"/>
</dbReference>
<keyword evidence="2" id="KW-1185">Reference proteome</keyword>